<dbReference type="GO" id="GO:0004016">
    <property type="term" value="F:adenylate cyclase activity"/>
    <property type="evidence" value="ECO:0007669"/>
    <property type="project" value="TreeGrafter"/>
</dbReference>
<dbReference type="Gene3D" id="1.25.40.10">
    <property type="entry name" value="Tetratricopeptide repeat domain"/>
    <property type="match status" value="2"/>
</dbReference>
<evidence type="ECO:0000313" key="5">
    <source>
        <dbReference type="EMBL" id="XCG47347.1"/>
    </source>
</evidence>
<dbReference type="CDD" id="cd07302">
    <property type="entry name" value="CHD"/>
    <property type="match status" value="1"/>
</dbReference>
<accession>A0AAU8CL75</accession>
<dbReference type="InterPro" id="IPR001660">
    <property type="entry name" value="SAM"/>
</dbReference>
<dbReference type="Gene3D" id="3.30.70.1230">
    <property type="entry name" value="Nucleotide cyclase"/>
    <property type="match status" value="1"/>
</dbReference>
<dbReference type="CDD" id="cd09487">
    <property type="entry name" value="SAM_superfamily"/>
    <property type="match status" value="1"/>
</dbReference>
<organism evidence="5">
    <name type="scientific">Mesorhizobium sp. WSM2240</name>
    <dbReference type="NCBI Taxonomy" id="3228851"/>
    <lineage>
        <taxon>Bacteria</taxon>
        <taxon>Pseudomonadati</taxon>
        <taxon>Pseudomonadota</taxon>
        <taxon>Alphaproteobacteria</taxon>
        <taxon>Hyphomicrobiales</taxon>
        <taxon>Phyllobacteriaceae</taxon>
        <taxon>Mesorhizobium</taxon>
    </lineage>
</organism>
<dbReference type="GO" id="GO:0005524">
    <property type="term" value="F:ATP binding"/>
    <property type="evidence" value="ECO:0007669"/>
    <property type="project" value="UniProtKB-KW"/>
</dbReference>
<evidence type="ECO:0000259" key="4">
    <source>
        <dbReference type="PROSITE" id="PS50125"/>
    </source>
</evidence>
<reference evidence="5" key="1">
    <citation type="submission" date="2024-06" db="EMBL/GenBank/DDBJ databases">
        <title>Mesorhizobium karijinii sp. nov., a symbiont of the iconic Swainsona formosa from arid Australia.</title>
        <authorList>
            <person name="Hill Y.J."/>
            <person name="Watkin E.L.J."/>
            <person name="O'Hara G.W."/>
            <person name="Terpolilli J."/>
            <person name="Tye M.L."/>
            <person name="Kohlmeier M.G."/>
        </authorList>
    </citation>
    <scope>NUCLEOTIDE SEQUENCE</scope>
    <source>
        <strain evidence="5">WSM2240</strain>
    </source>
</reference>
<dbReference type="InterPro" id="IPR029787">
    <property type="entry name" value="Nucleotide_cyclase"/>
</dbReference>
<evidence type="ECO:0000256" key="1">
    <source>
        <dbReference type="ARBA" id="ARBA00022741"/>
    </source>
</evidence>
<evidence type="ECO:0000256" key="2">
    <source>
        <dbReference type="ARBA" id="ARBA00022840"/>
    </source>
</evidence>
<dbReference type="PANTHER" id="PTHR16305">
    <property type="entry name" value="TESTICULAR SOLUBLE ADENYLYL CYCLASE"/>
    <property type="match status" value="1"/>
</dbReference>
<dbReference type="AlphaFoldDB" id="A0AAU8CL75"/>
<dbReference type="InterPro" id="IPR011990">
    <property type="entry name" value="TPR-like_helical_dom_sf"/>
</dbReference>
<protein>
    <submittedName>
        <fullName evidence="5">Adenylate/guanylate cyclase domain-containing protein</fullName>
    </submittedName>
</protein>
<dbReference type="InterPro" id="IPR041664">
    <property type="entry name" value="AAA_16"/>
</dbReference>
<dbReference type="Gene3D" id="1.10.150.50">
    <property type="entry name" value="Transcription Factor, Ets-1"/>
    <property type="match status" value="1"/>
</dbReference>
<dbReference type="GO" id="GO:0035556">
    <property type="term" value="P:intracellular signal transduction"/>
    <property type="evidence" value="ECO:0007669"/>
    <property type="project" value="InterPro"/>
</dbReference>
<dbReference type="SUPFAM" id="SSF48452">
    <property type="entry name" value="TPR-like"/>
    <property type="match status" value="2"/>
</dbReference>
<dbReference type="Pfam" id="PF00211">
    <property type="entry name" value="Guanylate_cyc"/>
    <property type="match status" value="1"/>
</dbReference>
<dbReference type="PANTHER" id="PTHR16305:SF28">
    <property type="entry name" value="GUANYLATE CYCLASE DOMAIN-CONTAINING PROTEIN"/>
    <property type="match status" value="1"/>
</dbReference>
<dbReference type="Pfam" id="PF13191">
    <property type="entry name" value="AAA_16"/>
    <property type="match status" value="1"/>
</dbReference>
<dbReference type="InterPro" id="IPR013761">
    <property type="entry name" value="SAM/pointed_sf"/>
</dbReference>
<dbReference type="SUPFAM" id="SSF47769">
    <property type="entry name" value="SAM/Pointed domain"/>
    <property type="match status" value="1"/>
</dbReference>
<feature type="domain" description="SAM" evidence="3">
    <location>
        <begin position="1"/>
        <end position="61"/>
    </location>
</feature>
<keyword evidence="2" id="KW-0067">ATP-binding</keyword>
<name>A0AAU8CL75_9HYPH</name>
<dbReference type="RefSeq" id="WP_353645100.1">
    <property type="nucleotide sequence ID" value="NZ_CP159253.1"/>
</dbReference>
<dbReference type="Pfam" id="PF07647">
    <property type="entry name" value="SAM_2"/>
    <property type="match status" value="1"/>
</dbReference>
<dbReference type="EMBL" id="CP159253">
    <property type="protein sequence ID" value="XCG47347.1"/>
    <property type="molecule type" value="Genomic_DNA"/>
</dbReference>
<feature type="domain" description="Guanylate cyclase" evidence="4">
    <location>
        <begin position="80"/>
        <end position="208"/>
    </location>
</feature>
<evidence type="ECO:0000259" key="3">
    <source>
        <dbReference type="PROSITE" id="PS50105"/>
    </source>
</evidence>
<dbReference type="SUPFAM" id="SSF55073">
    <property type="entry name" value="Nucleotide cyclase"/>
    <property type="match status" value="1"/>
</dbReference>
<dbReference type="SMART" id="SM00454">
    <property type="entry name" value="SAM"/>
    <property type="match status" value="1"/>
</dbReference>
<proteinExistence type="predicted"/>
<dbReference type="PROSITE" id="PS50105">
    <property type="entry name" value="SAM_DOMAIN"/>
    <property type="match status" value="1"/>
</dbReference>
<dbReference type="InterPro" id="IPR027417">
    <property type="entry name" value="P-loop_NTPase"/>
</dbReference>
<dbReference type="PROSITE" id="PS50125">
    <property type="entry name" value="GUANYLATE_CYCLASE_2"/>
    <property type="match status" value="1"/>
</dbReference>
<dbReference type="InterPro" id="IPR001054">
    <property type="entry name" value="A/G_cyclase"/>
</dbReference>
<dbReference type="Gene3D" id="3.40.50.300">
    <property type="entry name" value="P-loop containing nucleotide triphosphate hydrolases"/>
    <property type="match status" value="1"/>
</dbReference>
<sequence>MDIGQWLRELGLPAYEQAFRDNGVDLDVLPRLTADDLKEIGVSAVGHRRKILDAVGQLTAARPEAMGRNTPHRAERRQLTVMFCDLVGSTSLSASLDPEDMQELLGVYHARVGYIASKHGGFVAKYMGDGVLIYFGYPQAHEDDAERAVRSGLALVEGISELTTVGARLNARVGIATGLVVVGDLIGAGEAQERGIAGETPNLAARLQELAETGAVVIAETTRRLIGDLFELSSLGPSSIKGFAQAVPVWRVMGEGKSESRFEALHGAGITPLVGRTEELELVLSRWRQVKEGTGQVTLISGEPGIGKSRLVLALRERLQGEPKVSLTYACSPHHSNSALFPFVAQLERAAGFSPDDSGEIRLDKLQSLLRETAEAPDSAVVLIADLLGIPVGSGDELAEMSALQKKGLLFRAFLAQIEALAARSPVLVVLEDVHWLDPTSRELFDQIVERLQSLPMLLVATFRPELSPPWIGFPHVTLLTLNRLAHAQARSLVERVTSGKEMPPEVLEQILARTEGVPLFTEELTKAVLESGLLKVAGDCYVLDGPLPPLAIPATLHDSLMARLDRLASVKEIAQIGACIGREFDHELLAAVVPLAEADLGAALDRLVAAELVFRRGTPPAATYIFKHALVRDAAYQSLLRKRRQELHARLATALVRDFPQKIDTRPEVVARHFHEAGIFDKAVEYWLRGGRLAAGRSANVEAIAHLQSGLASLAALSPGEPRTRLELSLQLALGGPLLATKGFASREAEAVYKRAQELSRELRRDTDLFTAIRGLGYVYHVRANLREATELVDESIELARRIGDPAMLVEAYHFAGAPRFHAGKFQAARDWHQQSLEAGGYRGRFHSEVYGINMGVFCRAYISHCDWHLGYPDRALRIAEEGLALAREVAHPFSMAIALDYLAMLHQFRREPEAALKMAEEARLLCKEYRFDYYGAWSALIQAWAIAEHGHHQEALEAYGSALDQFRETGALLRMPHYLCLLAVVQHRAGCRDAGLRTIAEAAQIAERNREIWCNAELERERGELLLLEPSDDDSKQAEAAFERAMAIAADQGAKMLELRASAALARFWAERGECGKAFYVLAPSYDWFAEGFDTPDLRQAGMLLDELRPLQL</sequence>
<dbReference type="GO" id="GO:0005737">
    <property type="term" value="C:cytoplasm"/>
    <property type="evidence" value="ECO:0007669"/>
    <property type="project" value="TreeGrafter"/>
</dbReference>
<keyword evidence="1" id="KW-0547">Nucleotide-binding</keyword>
<dbReference type="GO" id="GO:0009190">
    <property type="term" value="P:cyclic nucleotide biosynthetic process"/>
    <property type="evidence" value="ECO:0007669"/>
    <property type="project" value="InterPro"/>
</dbReference>
<dbReference type="SUPFAM" id="SSF52540">
    <property type="entry name" value="P-loop containing nucleoside triphosphate hydrolases"/>
    <property type="match status" value="1"/>
</dbReference>
<dbReference type="SMART" id="SM00044">
    <property type="entry name" value="CYCc"/>
    <property type="match status" value="1"/>
</dbReference>
<gene>
    <name evidence="5" type="ORF">ABVK50_18950</name>
</gene>